<name>A0A5E7JS58_PSEFL</name>
<proteinExistence type="predicted"/>
<reference evidence="1 2" key="1">
    <citation type="submission" date="2019-09" db="EMBL/GenBank/DDBJ databases">
        <authorList>
            <person name="Chandra G."/>
            <person name="Truman W A."/>
        </authorList>
    </citation>
    <scope>NUCLEOTIDE SEQUENCE [LARGE SCALE GENOMIC DNA]</scope>
    <source>
        <strain evidence="1">PS854</strain>
    </source>
</reference>
<gene>
    <name evidence="1" type="ORF">PS854_02048</name>
</gene>
<accession>A0A5E7JS58</accession>
<dbReference type="AlphaFoldDB" id="A0A5E7JS58"/>
<evidence type="ECO:0000313" key="2">
    <source>
        <dbReference type="Proteomes" id="UP000327111"/>
    </source>
</evidence>
<organism evidence="1 2">
    <name type="scientific">Pseudomonas fluorescens</name>
    <dbReference type="NCBI Taxonomy" id="294"/>
    <lineage>
        <taxon>Bacteria</taxon>
        <taxon>Pseudomonadati</taxon>
        <taxon>Pseudomonadota</taxon>
        <taxon>Gammaproteobacteria</taxon>
        <taxon>Pseudomonadales</taxon>
        <taxon>Pseudomonadaceae</taxon>
        <taxon>Pseudomonas</taxon>
    </lineage>
</organism>
<evidence type="ECO:0000313" key="1">
    <source>
        <dbReference type="EMBL" id="VVO86003.1"/>
    </source>
</evidence>
<protein>
    <submittedName>
        <fullName evidence="1">Uncharacterized protein</fullName>
    </submittedName>
</protein>
<sequence length="99" mass="10816">MNVEPAQEALSIGIEGDHLVIRIGVDCLCNITEMADTWPARDEDGEPCKILDRAQFLKELVGELERDDEQGATSIHLAFDQAALGVMESGSEAVELPYD</sequence>
<dbReference type="EMBL" id="CABVIF010000003">
    <property type="protein sequence ID" value="VVO86003.1"/>
    <property type="molecule type" value="Genomic_DNA"/>
</dbReference>
<dbReference type="RefSeq" id="WP_150733429.1">
    <property type="nucleotide sequence ID" value="NZ_CABVIF010000003.1"/>
</dbReference>
<dbReference type="Proteomes" id="UP000327111">
    <property type="component" value="Unassembled WGS sequence"/>
</dbReference>